<protein>
    <submittedName>
        <fullName evidence="2">Transmembrane protein 184A</fullName>
    </submittedName>
</protein>
<organism evidence="2 3">
    <name type="scientific">Myotis davidii</name>
    <name type="common">David's myotis</name>
    <dbReference type="NCBI Taxonomy" id="225400"/>
    <lineage>
        <taxon>Eukaryota</taxon>
        <taxon>Metazoa</taxon>
        <taxon>Chordata</taxon>
        <taxon>Craniata</taxon>
        <taxon>Vertebrata</taxon>
        <taxon>Euteleostomi</taxon>
        <taxon>Mammalia</taxon>
        <taxon>Eutheria</taxon>
        <taxon>Laurasiatheria</taxon>
        <taxon>Chiroptera</taxon>
        <taxon>Yangochiroptera</taxon>
        <taxon>Vespertilionidae</taxon>
        <taxon>Myotis</taxon>
    </lineage>
</organism>
<reference evidence="3" key="1">
    <citation type="journal article" date="2013" name="Science">
        <title>Comparative analysis of bat genomes provides insight into the evolution of flight and immunity.</title>
        <authorList>
            <person name="Zhang G."/>
            <person name="Cowled C."/>
            <person name="Shi Z."/>
            <person name="Huang Z."/>
            <person name="Bishop-Lilly K.A."/>
            <person name="Fang X."/>
            <person name="Wynne J.W."/>
            <person name="Xiong Z."/>
            <person name="Baker M.L."/>
            <person name="Zhao W."/>
            <person name="Tachedjian M."/>
            <person name="Zhu Y."/>
            <person name="Zhou P."/>
            <person name="Jiang X."/>
            <person name="Ng J."/>
            <person name="Yang L."/>
            <person name="Wu L."/>
            <person name="Xiao J."/>
            <person name="Feng Y."/>
            <person name="Chen Y."/>
            <person name="Sun X."/>
            <person name="Zhang Y."/>
            <person name="Marsh G.A."/>
            <person name="Crameri G."/>
            <person name="Broder C.C."/>
            <person name="Frey K.G."/>
            <person name="Wang L.F."/>
            <person name="Wang J."/>
        </authorList>
    </citation>
    <scope>NUCLEOTIDE SEQUENCE [LARGE SCALE GENOMIC DNA]</scope>
</reference>
<accession>L5LSF8</accession>
<dbReference type="EMBL" id="KB108645">
    <property type="protein sequence ID" value="ELK29001.1"/>
    <property type="molecule type" value="Genomic_DNA"/>
</dbReference>
<keyword evidence="2" id="KW-0812">Transmembrane</keyword>
<proteinExistence type="predicted"/>
<sequence>MADTSGLLRRGASQVSATWLPPSPPPAMPTEPSGLQMDHVGNSSQAAPQLFLTSALARGISGVFVWTALVLTCHQVSLPPRLPRDMAHGETWPQLSLALLGWWDLKPWPW</sequence>
<name>L5LSF8_MYODS</name>
<gene>
    <name evidence="2" type="ORF">MDA_GLEAN10021507</name>
</gene>
<evidence type="ECO:0000313" key="2">
    <source>
        <dbReference type="EMBL" id="ELK29001.1"/>
    </source>
</evidence>
<keyword evidence="3" id="KW-1185">Reference proteome</keyword>
<evidence type="ECO:0000256" key="1">
    <source>
        <dbReference type="SAM" id="MobiDB-lite"/>
    </source>
</evidence>
<keyword evidence="2" id="KW-0472">Membrane</keyword>
<evidence type="ECO:0000313" key="3">
    <source>
        <dbReference type="Proteomes" id="UP000010556"/>
    </source>
</evidence>
<dbReference type="Proteomes" id="UP000010556">
    <property type="component" value="Unassembled WGS sequence"/>
</dbReference>
<feature type="region of interest" description="Disordered" evidence="1">
    <location>
        <begin position="1"/>
        <end position="40"/>
    </location>
</feature>
<dbReference type="AlphaFoldDB" id="L5LSF8"/>